<protein>
    <submittedName>
        <fullName evidence="1">Uncharacterized protein</fullName>
    </submittedName>
</protein>
<evidence type="ECO:0000313" key="2">
    <source>
        <dbReference type="Proteomes" id="UP001529510"/>
    </source>
</evidence>
<dbReference type="Proteomes" id="UP001529510">
    <property type="component" value="Unassembled WGS sequence"/>
</dbReference>
<reference evidence="1 2" key="1">
    <citation type="submission" date="2024-05" db="EMBL/GenBank/DDBJ databases">
        <title>Genome sequencing and assembly of Indian major carp, Cirrhinus mrigala (Hamilton, 1822).</title>
        <authorList>
            <person name="Mohindra V."/>
            <person name="Chowdhury L.M."/>
            <person name="Lal K."/>
            <person name="Jena J.K."/>
        </authorList>
    </citation>
    <scope>NUCLEOTIDE SEQUENCE [LARGE SCALE GENOMIC DNA]</scope>
    <source>
        <strain evidence="1">CM1030</strain>
        <tissue evidence="1">Blood</tissue>
    </source>
</reference>
<gene>
    <name evidence="1" type="ORF">M9458_002329</name>
</gene>
<dbReference type="AlphaFoldDB" id="A0ABD0S0S0"/>
<keyword evidence="2" id="KW-1185">Reference proteome</keyword>
<sequence length="81" mass="9506">MTMKQLYKVPFERNSERVKEYVQQYQYVQRIMELEGHETTHILVFVDEARFNLSKGQRLGRNLIGHRATTDTPGQHGANIT</sequence>
<accession>A0ABD0S0S0</accession>
<evidence type="ECO:0000313" key="1">
    <source>
        <dbReference type="EMBL" id="KAL0204311.1"/>
    </source>
</evidence>
<proteinExistence type="predicted"/>
<name>A0ABD0S0S0_CIRMR</name>
<dbReference type="EMBL" id="JAMKFB020000001">
    <property type="protein sequence ID" value="KAL0204311.1"/>
    <property type="molecule type" value="Genomic_DNA"/>
</dbReference>
<feature type="non-terminal residue" evidence="1">
    <location>
        <position position="81"/>
    </location>
</feature>
<organism evidence="1 2">
    <name type="scientific">Cirrhinus mrigala</name>
    <name type="common">Mrigala</name>
    <dbReference type="NCBI Taxonomy" id="683832"/>
    <lineage>
        <taxon>Eukaryota</taxon>
        <taxon>Metazoa</taxon>
        <taxon>Chordata</taxon>
        <taxon>Craniata</taxon>
        <taxon>Vertebrata</taxon>
        <taxon>Euteleostomi</taxon>
        <taxon>Actinopterygii</taxon>
        <taxon>Neopterygii</taxon>
        <taxon>Teleostei</taxon>
        <taxon>Ostariophysi</taxon>
        <taxon>Cypriniformes</taxon>
        <taxon>Cyprinidae</taxon>
        <taxon>Labeoninae</taxon>
        <taxon>Labeonini</taxon>
        <taxon>Cirrhinus</taxon>
    </lineage>
</organism>
<comment type="caution">
    <text evidence="1">The sequence shown here is derived from an EMBL/GenBank/DDBJ whole genome shotgun (WGS) entry which is preliminary data.</text>
</comment>